<evidence type="ECO:0000313" key="1">
    <source>
        <dbReference type="EMBL" id="OAG29956.1"/>
    </source>
</evidence>
<dbReference type="Proteomes" id="UP000185944">
    <property type="component" value="Unassembled WGS sequence"/>
</dbReference>
<protein>
    <submittedName>
        <fullName evidence="1">Uncharacterized protein</fullName>
    </submittedName>
</protein>
<comment type="caution">
    <text evidence="1">The sequence shown here is derived from an EMBL/GenBank/DDBJ whole genome shotgun (WGS) entry which is preliminary data.</text>
</comment>
<evidence type="ECO:0000313" key="2">
    <source>
        <dbReference type="Proteomes" id="UP000185944"/>
    </source>
</evidence>
<dbReference type="EMBL" id="LTDL01000038">
    <property type="protein sequence ID" value="OAG29956.1"/>
    <property type="molecule type" value="Genomic_DNA"/>
</dbReference>
<accession>A0A177EE15</accession>
<reference evidence="1 2" key="1">
    <citation type="submission" date="2016-02" db="EMBL/GenBank/DDBJ databases">
        <title>Discovery of a natural microsporidian pathogen with a broad tissue tropism in Caenorhabditis elegans.</title>
        <authorList>
            <person name="Luallen R.J."/>
            <person name="Reinke A.W."/>
            <person name="Tong L."/>
            <person name="Botts M.R."/>
            <person name="Felix M.-A."/>
            <person name="Troemel E.R."/>
        </authorList>
    </citation>
    <scope>NUCLEOTIDE SEQUENCE [LARGE SCALE GENOMIC DNA]</scope>
    <source>
        <strain evidence="1 2">JUm2807</strain>
    </source>
</reference>
<dbReference type="RefSeq" id="XP_067544508.1">
    <property type="nucleotide sequence ID" value="XM_067688921.1"/>
</dbReference>
<proteinExistence type="predicted"/>
<dbReference type="GeneID" id="93647853"/>
<sequence length="739" mass="84845">MINAKGALERGVRRWHQVISTISLASLVAAWGLPFIPSKNSFEKGSVEIYSYSDQFAGRGRVISPVEILPRMYLEGFEPFEKYNVAISYMKNPPKKRSGKLINESNLTETIKNVFYNQSYFKRLRSEWGQKEALYINDNHVEDFITMILMANEPYYSRTDGRIPLDLSQLTRVIALYEMFALNPTERVSTDAKDRFGLDQTKREVFKENMRIFASNGKQSFPAFQQLLRTIYKTGHISMMAEVPRTRIEDPRWTQWMLSREANRDLFWHLFTSLCNTREDVGTGRPLIFVQEDFILGKKGLKLTLTQKGNPTHMAIGLTHYLRANNALEVQNLKIVIDRDLRVPEMQFSSLLDTFPLAQTIVLESLGNECDITKNLSLMNVVLDHEKKRKERGMEQMLTGFVLGDYKSFNDFSKHQLFNLDLKTVGFLTLIKRVTCCVGTEDPRLYGAEPSTPNFFGQFGIPENRKSNIRHIVAPYTVFFDVNTIEALPMLEEIDISITKTDLGKNYRDSDLQTPLLKMMPVRTVRLHGYSNKAGKSYQHMFQKVLKIEALKNLDIADVPIMAGNVLSILEENHEVTRENIKVFSFSYLEGSKNVAYGSRISAGTPGLLEQVMNALPNLEVLNIHVDQSSPGVYNLLRDIKYLLRCNTRYTPEEIKKIINVQMRLPLNVTSNLDCHTIIEAIIDDLKPVIDNIFHQVIECPNGVDGTKLKRMTKTEYKVELADIFRKITCRVKPQREVE</sequence>
<dbReference type="OrthoDB" id="2186578at2759"/>
<dbReference type="AlphaFoldDB" id="A0A177EE15"/>
<dbReference type="VEuPathDB" id="MicrosporidiaDB:NEDG_01503"/>
<name>A0A177EE15_9MICR</name>
<gene>
    <name evidence="1" type="ORF">NEDG_01503</name>
</gene>
<keyword evidence="2" id="KW-1185">Reference proteome</keyword>
<organism evidence="1 2">
    <name type="scientific">Nematocida displodere</name>
    <dbReference type="NCBI Taxonomy" id="1805483"/>
    <lineage>
        <taxon>Eukaryota</taxon>
        <taxon>Fungi</taxon>
        <taxon>Fungi incertae sedis</taxon>
        <taxon>Microsporidia</taxon>
        <taxon>Nematocida</taxon>
    </lineage>
</organism>